<dbReference type="Gene3D" id="3.40.50.150">
    <property type="entry name" value="Vaccinia Virus protein VP39"/>
    <property type="match status" value="1"/>
</dbReference>
<dbReference type="Pfam" id="PF02353">
    <property type="entry name" value="CMAS"/>
    <property type="match status" value="1"/>
</dbReference>
<keyword evidence="3" id="KW-1185">Reference proteome</keyword>
<evidence type="ECO:0000313" key="2">
    <source>
        <dbReference type="EMBL" id="KOO23745.1"/>
    </source>
</evidence>
<comment type="similarity">
    <text evidence="1">Belongs to the CFA/CMAS family.</text>
</comment>
<dbReference type="InterPro" id="IPR029063">
    <property type="entry name" value="SAM-dependent_MTases_sf"/>
</dbReference>
<dbReference type="SUPFAM" id="SSF53335">
    <property type="entry name" value="S-adenosyl-L-methionine-dependent methyltransferases"/>
    <property type="match status" value="1"/>
</dbReference>
<dbReference type="Proteomes" id="UP000037460">
    <property type="component" value="Unassembled WGS sequence"/>
</dbReference>
<reference evidence="3" key="1">
    <citation type="journal article" date="2015" name="PLoS Genet.">
        <title>Genome Sequence and Transcriptome Analyses of Chrysochromulina tobin: Metabolic Tools for Enhanced Algal Fitness in the Prominent Order Prymnesiales (Haptophyceae).</title>
        <authorList>
            <person name="Hovde B.T."/>
            <person name="Deodato C.R."/>
            <person name="Hunsperger H.M."/>
            <person name="Ryken S.A."/>
            <person name="Yost W."/>
            <person name="Jha R.K."/>
            <person name="Patterson J."/>
            <person name="Monnat R.J. Jr."/>
            <person name="Barlow S.B."/>
            <person name="Starkenburg S.R."/>
            <person name="Cattolico R.A."/>
        </authorList>
    </citation>
    <scope>NUCLEOTIDE SEQUENCE</scope>
    <source>
        <strain evidence="3">CCMP291</strain>
    </source>
</reference>
<comment type="caution">
    <text evidence="2">The sequence shown here is derived from an EMBL/GenBank/DDBJ whole genome shotgun (WGS) entry which is preliminary data.</text>
</comment>
<dbReference type="CDD" id="cd02440">
    <property type="entry name" value="AdoMet_MTases"/>
    <property type="match status" value="1"/>
</dbReference>
<evidence type="ECO:0000256" key="1">
    <source>
        <dbReference type="ARBA" id="ARBA00010815"/>
    </source>
</evidence>
<dbReference type="PANTHER" id="PTHR43832:SF1">
    <property type="entry name" value="S-ADENOSYL-L-METHIONINE-DEPENDENT METHYLTRANSFERASES SUPERFAMILY PROTEIN"/>
    <property type="match status" value="1"/>
</dbReference>
<organism evidence="2 3">
    <name type="scientific">Chrysochromulina tobinii</name>
    <dbReference type="NCBI Taxonomy" id="1460289"/>
    <lineage>
        <taxon>Eukaryota</taxon>
        <taxon>Haptista</taxon>
        <taxon>Haptophyta</taxon>
        <taxon>Prymnesiophyceae</taxon>
        <taxon>Prymnesiales</taxon>
        <taxon>Chrysochromulinaceae</taxon>
        <taxon>Chrysochromulina</taxon>
    </lineage>
</organism>
<accession>A0A0M0JB75</accession>
<dbReference type="PANTHER" id="PTHR43832">
    <property type="match status" value="1"/>
</dbReference>
<sequence length="368" mass="41196">MATKSRLRLLLNGELAELFVKDVQPYMPTWFLRFLVASWMKYCGYLMRSGDVVVQQIILDRKERFMRPVTAEVEVTNEQLYANDPEFFLLHLGPRLKYSACEWPEGSEKDGFAAGLGKAEDYTVAIYQEKAGLASLPAGARVLELGCGWGAISLTNAARFPHLTFISFSNSPPQIEFIRARAKERGITNLTVSVEDYALFVDPSKSKVAPAGAPLFDAAIAIETVEHAQNIGELLRGVALRLKPGAKFFVHSLLHQSCSYLLSPDTWMGRNFYTGGSILALNSYFHLAPKDLYLADVQPISGVGYMKTSLAWLELQEKNKARFVKKYGSDFYEGFRMFYIAVAEAFGANNGAEFMCGYYVFEKLNLVK</sequence>
<dbReference type="AlphaFoldDB" id="A0A0M0JB75"/>
<dbReference type="OrthoDB" id="506498at2759"/>
<name>A0A0M0JB75_9EUKA</name>
<proteinExistence type="inferred from homology"/>
<protein>
    <submittedName>
        <fullName evidence="2">Cyclopropane-fatty-acyl-phospholipid synthase</fullName>
    </submittedName>
</protein>
<dbReference type="EMBL" id="JWZX01003160">
    <property type="protein sequence ID" value="KOO23745.1"/>
    <property type="molecule type" value="Genomic_DNA"/>
</dbReference>
<gene>
    <name evidence="2" type="ORF">Ctob_004617</name>
</gene>
<evidence type="ECO:0000313" key="3">
    <source>
        <dbReference type="Proteomes" id="UP000037460"/>
    </source>
</evidence>